<feature type="compositionally biased region" description="Basic and acidic residues" evidence="2">
    <location>
        <begin position="63"/>
        <end position="72"/>
    </location>
</feature>
<proteinExistence type="predicted"/>
<evidence type="ECO:0000256" key="2">
    <source>
        <dbReference type="SAM" id="MobiDB-lite"/>
    </source>
</evidence>
<keyword evidence="3" id="KW-1133">Transmembrane helix</keyword>
<reference evidence="4" key="1">
    <citation type="submission" date="2022-07" db="EMBL/GenBank/DDBJ databases">
        <title>Genome Sequence of Leucocoprinus birnbaumii.</title>
        <authorList>
            <person name="Buettner E."/>
        </authorList>
    </citation>
    <scope>NUCLEOTIDE SEQUENCE</scope>
    <source>
        <strain evidence="4">VT141</strain>
    </source>
</reference>
<name>A0AAD5VLC1_9AGAR</name>
<feature type="compositionally biased region" description="Polar residues" evidence="2">
    <location>
        <begin position="301"/>
        <end position="316"/>
    </location>
</feature>
<keyword evidence="5" id="KW-1185">Reference proteome</keyword>
<feature type="region of interest" description="Disordered" evidence="2">
    <location>
        <begin position="61"/>
        <end position="102"/>
    </location>
</feature>
<accession>A0AAD5VLC1</accession>
<dbReference type="Proteomes" id="UP001213000">
    <property type="component" value="Unassembled WGS sequence"/>
</dbReference>
<gene>
    <name evidence="4" type="ORF">NP233_g9267</name>
</gene>
<evidence type="ECO:0000313" key="5">
    <source>
        <dbReference type="Proteomes" id="UP001213000"/>
    </source>
</evidence>
<dbReference type="Gene3D" id="1.10.287.1490">
    <property type="match status" value="1"/>
</dbReference>
<keyword evidence="3" id="KW-0472">Membrane</keyword>
<evidence type="ECO:0000256" key="3">
    <source>
        <dbReference type="SAM" id="Phobius"/>
    </source>
</evidence>
<feature type="region of interest" description="Disordered" evidence="2">
    <location>
        <begin position="1"/>
        <end position="40"/>
    </location>
</feature>
<organism evidence="4 5">
    <name type="scientific">Leucocoprinus birnbaumii</name>
    <dbReference type="NCBI Taxonomy" id="56174"/>
    <lineage>
        <taxon>Eukaryota</taxon>
        <taxon>Fungi</taxon>
        <taxon>Dikarya</taxon>
        <taxon>Basidiomycota</taxon>
        <taxon>Agaricomycotina</taxon>
        <taxon>Agaricomycetes</taxon>
        <taxon>Agaricomycetidae</taxon>
        <taxon>Agaricales</taxon>
        <taxon>Agaricineae</taxon>
        <taxon>Agaricaceae</taxon>
        <taxon>Leucocoprinus</taxon>
    </lineage>
</organism>
<protein>
    <submittedName>
        <fullName evidence="4">Uncharacterized protein</fullName>
    </submittedName>
</protein>
<feature type="compositionally biased region" description="Low complexity" evidence="2">
    <location>
        <begin position="21"/>
        <end position="34"/>
    </location>
</feature>
<evidence type="ECO:0000313" key="4">
    <source>
        <dbReference type="EMBL" id="KAJ3562935.1"/>
    </source>
</evidence>
<sequence>MDLASPSPAPEQEPHIIGAWSDFSSSCSSSESDSIATPPDNQIVAIDNETAETPAVAVNTAAVEHEESHEAVTNEDAPSTSPIPSADKGKQKEQTPAIDTSAFASKSEYEELKFKYSSLQTEIDVLQAQRRKYKSKFNANVHTVSDKFHELEDKMNDMTAQCTLFMDQIEGVTSGDIPEMQARIDDLVDDNYGRQLGLDDLTGRIERWEDRVDEKNEEIEDLKEDLKEEKARVGMYLDTLKGLIDEMKTLRATTEREVAAELATLRQLRETILQEQNTSSPTKRKRSLDDEGDRDTDELPASSTSSPIVTLPTSALDNGEPMHGVENNFPFSCDIEDTQYGLGFQIHHDRPSPRKRARRIASVAAQTATAVTMGAVAAWVALAFS</sequence>
<feature type="coiled-coil region" evidence="1">
    <location>
        <begin position="109"/>
        <end position="136"/>
    </location>
</feature>
<evidence type="ECO:0000256" key="1">
    <source>
        <dbReference type="SAM" id="Coils"/>
    </source>
</evidence>
<dbReference type="AlphaFoldDB" id="A0AAD5VLC1"/>
<feature type="region of interest" description="Disordered" evidence="2">
    <location>
        <begin position="272"/>
        <end position="320"/>
    </location>
</feature>
<dbReference type="EMBL" id="JANIEX010000814">
    <property type="protein sequence ID" value="KAJ3562935.1"/>
    <property type="molecule type" value="Genomic_DNA"/>
</dbReference>
<comment type="caution">
    <text evidence="4">The sequence shown here is derived from an EMBL/GenBank/DDBJ whole genome shotgun (WGS) entry which is preliminary data.</text>
</comment>
<keyword evidence="3" id="KW-0812">Transmembrane</keyword>
<feature type="transmembrane region" description="Helical" evidence="3">
    <location>
        <begin position="360"/>
        <end position="384"/>
    </location>
</feature>
<feature type="coiled-coil region" evidence="1">
    <location>
        <begin position="198"/>
        <end position="271"/>
    </location>
</feature>
<keyword evidence="1" id="KW-0175">Coiled coil</keyword>